<dbReference type="InterPro" id="IPR012337">
    <property type="entry name" value="RNaseH-like_sf"/>
</dbReference>
<dbReference type="CDD" id="cd05782">
    <property type="entry name" value="DNA_polB_like1_exo"/>
    <property type="match status" value="1"/>
</dbReference>
<keyword evidence="2" id="KW-0269">Exonuclease</keyword>
<feature type="domain" description="Predicted 3'-5' exonuclease PolB-like" evidence="1">
    <location>
        <begin position="58"/>
        <end position="244"/>
    </location>
</feature>
<accession>A0A7I9VSB0</accession>
<evidence type="ECO:0000313" key="3">
    <source>
        <dbReference type="Proteomes" id="UP000503640"/>
    </source>
</evidence>
<dbReference type="SUPFAM" id="SSF53098">
    <property type="entry name" value="Ribonuclease H-like"/>
    <property type="match status" value="1"/>
</dbReference>
<evidence type="ECO:0000259" key="1">
    <source>
        <dbReference type="Pfam" id="PF10108"/>
    </source>
</evidence>
<dbReference type="GO" id="GO:0003676">
    <property type="term" value="F:nucleic acid binding"/>
    <property type="evidence" value="ECO:0007669"/>
    <property type="project" value="InterPro"/>
</dbReference>
<organism evidence="2 3">
    <name type="scientific">Anaeromyxobacter diazotrophicus</name>
    <dbReference type="NCBI Taxonomy" id="2590199"/>
    <lineage>
        <taxon>Bacteria</taxon>
        <taxon>Pseudomonadati</taxon>
        <taxon>Myxococcota</taxon>
        <taxon>Myxococcia</taxon>
        <taxon>Myxococcales</taxon>
        <taxon>Cystobacterineae</taxon>
        <taxon>Anaeromyxobacteraceae</taxon>
        <taxon>Anaeromyxobacter</taxon>
    </lineage>
</organism>
<proteinExistence type="predicted"/>
<sequence>MSGGSGTLSPVRRYVALDLETVPDEELVSAVDGEPSRPYADKLGRLLAARKAQSGGRSDFLPLPYHRPVVACAIEGVERDGALLVADVSCWTDRREPEERFLARAFAGLQGRTLVTFHGRGFDLPVLELRALKLGLSFPAWFSAGRQAGSEAHQDLFDLLTAGGSTPAAPLDLYAKLVGLPGKESVAGKDVSLLYAQGALDRIAGYCMTDVVQTWLLFLRYRLLEGSLTPSGYTLSVASCREDLPALFAARLDPAARAYLSGFLDRCARFFDDLPALQLRQAL</sequence>
<gene>
    <name evidence="2" type="ORF">AMYX_35480</name>
</gene>
<comment type="caution">
    <text evidence="2">The sequence shown here is derived from an EMBL/GenBank/DDBJ whole genome shotgun (WGS) entry which is preliminary data.</text>
</comment>
<dbReference type="GO" id="GO:0004527">
    <property type="term" value="F:exonuclease activity"/>
    <property type="evidence" value="ECO:0007669"/>
    <property type="project" value="UniProtKB-KW"/>
</dbReference>
<dbReference type="AlphaFoldDB" id="A0A7I9VSB0"/>
<protein>
    <submittedName>
        <fullName evidence="2">3'-5' exonuclease</fullName>
    </submittedName>
</protein>
<reference evidence="3" key="1">
    <citation type="journal article" date="2020" name="Appl. Environ. Microbiol.">
        <title>Diazotrophic Anaeromyxobacter Isolates from Soils.</title>
        <authorList>
            <person name="Masuda Y."/>
            <person name="Yamanaka H."/>
            <person name="Xu Z.X."/>
            <person name="Shiratori Y."/>
            <person name="Aono T."/>
            <person name="Amachi S."/>
            <person name="Senoo K."/>
            <person name="Itoh H."/>
        </authorList>
    </citation>
    <scope>NUCLEOTIDE SEQUENCE [LARGE SCALE GENOMIC DNA]</scope>
    <source>
        <strain evidence="3">R267</strain>
    </source>
</reference>
<dbReference type="InterPro" id="IPR019288">
    <property type="entry name" value="3'-5'_exonuclease_PolB-like"/>
</dbReference>
<name>A0A7I9VSB0_9BACT</name>
<keyword evidence="3" id="KW-1185">Reference proteome</keyword>
<dbReference type="Gene3D" id="3.30.420.10">
    <property type="entry name" value="Ribonuclease H-like superfamily/Ribonuclease H"/>
    <property type="match status" value="1"/>
</dbReference>
<dbReference type="EMBL" id="BJTG01000009">
    <property type="protein sequence ID" value="GEJ58807.1"/>
    <property type="molecule type" value="Genomic_DNA"/>
</dbReference>
<evidence type="ECO:0000313" key="2">
    <source>
        <dbReference type="EMBL" id="GEJ58807.1"/>
    </source>
</evidence>
<dbReference type="InterPro" id="IPR036397">
    <property type="entry name" value="RNaseH_sf"/>
</dbReference>
<dbReference type="Proteomes" id="UP000503640">
    <property type="component" value="Unassembled WGS sequence"/>
</dbReference>
<keyword evidence="2" id="KW-0378">Hydrolase</keyword>
<keyword evidence="2" id="KW-0540">Nuclease</keyword>
<dbReference type="Pfam" id="PF10108">
    <property type="entry name" value="DNA_pol_B_exo2"/>
    <property type="match status" value="1"/>
</dbReference>